<evidence type="ECO:0000256" key="8">
    <source>
        <dbReference type="SAM" id="Phobius"/>
    </source>
</evidence>
<keyword evidence="5 8" id="KW-1133">Transmembrane helix</keyword>
<gene>
    <name evidence="9" type="primary">CT024</name>
    <name evidence="9" type="ORF">g.636</name>
</gene>
<evidence type="ECO:0000256" key="2">
    <source>
        <dbReference type="ARBA" id="ARBA00009436"/>
    </source>
</evidence>
<dbReference type="EMBL" id="GGYP01005170">
    <property type="protein sequence ID" value="MDE49941.1"/>
    <property type="molecule type" value="Transcribed_RNA"/>
</dbReference>
<comment type="similarity">
    <text evidence="2">Belongs to the EMC6 family.</text>
</comment>
<organism evidence="9">
    <name type="scientific">Aceria tosichella</name>
    <name type="common">wheat curl mite</name>
    <dbReference type="NCBI Taxonomy" id="561515"/>
    <lineage>
        <taxon>Eukaryota</taxon>
        <taxon>Metazoa</taxon>
        <taxon>Ecdysozoa</taxon>
        <taxon>Arthropoda</taxon>
        <taxon>Chelicerata</taxon>
        <taxon>Arachnida</taxon>
        <taxon>Acari</taxon>
        <taxon>Acariformes</taxon>
        <taxon>Trombidiformes</taxon>
        <taxon>Prostigmata</taxon>
        <taxon>Eupodina</taxon>
        <taxon>Eriophyoidea</taxon>
        <taxon>Eriophyidae</taxon>
        <taxon>Eriophyinae</taxon>
        <taxon>Aceriini</taxon>
        <taxon>Aceria</taxon>
    </lineage>
</organism>
<evidence type="ECO:0000256" key="1">
    <source>
        <dbReference type="ARBA" id="ARBA00004477"/>
    </source>
</evidence>
<dbReference type="PANTHER" id="PTHR12906">
    <property type="entry name" value="PROTEIN C20ORF24 RAB5-INTERACTING PROTEIN"/>
    <property type="match status" value="1"/>
</dbReference>
<keyword evidence="4" id="KW-0256">Endoplasmic reticulum</keyword>
<name>A0A6G1SI95_9ACAR</name>
<reference evidence="9" key="1">
    <citation type="submission" date="2018-10" db="EMBL/GenBank/DDBJ databases">
        <title>Transcriptome assembly of Aceria tosichella (Wheat curl mite) Type 2.</title>
        <authorList>
            <person name="Scully E.D."/>
            <person name="Geib S.M."/>
            <person name="Palmer N.A."/>
            <person name="Gupta A.K."/>
            <person name="Sarath G."/>
            <person name="Tatineni S."/>
        </authorList>
    </citation>
    <scope>NUCLEOTIDE SEQUENCE</scope>
    <source>
        <strain evidence="9">LincolnNE</strain>
    </source>
</reference>
<evidence type="ECO:0000256" key="5">
    <source>
        <dbReference type="ARBA" id="ARBA00022989"/>
    </source>
</evidence>
<evidence type="ECO:0000256" key="4">
    <source>
        <dbReference type="ARBA" id="ARBA00022824"/>
    </source>
</evidence>
<dbReference type="GO" id="GO:0097250">
    <property type="term" value="P:mitochondrial respirasome assembly"/>
    <property type="evidence" value="ECO:0007669"/>
    <property type="project" value="InterPro"/>
</dbReference>
<proteinExistence type="inferred from homology"/>
<dbReference type="GO" id="GO:0005739">
    <property type="term" value="C:mitochondrion"/>
    <property type="evidence" value="ECO:0007669"/>
    <property type="project" value="GOC"/>
</dbReference>
<feature type="region of interest" description="Disordered" evidence="7">
    <location>
        <begin position="1"/>
        <end position="28"/>
    </location>
</feature>
<feature type="compositionally biased region" description="Low complexity" evidence="7">
    <location>
        <begin position="1"/>
        <end position="24"/>
    </location>
</feature>
<dbReference type="AlphaFoldDB" id="A0A6G1SI95"/>
<protein>
    <submittedName>
        <fullName evidence="9">Uncharacterized protein C20orf24</fullName>
    </submittedName>
</protein>
<dbReference type="GO" id="GO:0005789">
    <property type="term" value="C:endoplasmic reticulum membrane"/>
    <property type="evidence" value="ECO:0007669"/>
    <property type="project" value="UniProtKB-SubCell"/>
</dbReference>
<sequence>MAKKATNTTNSKSKSAVSSSPGSSKDNKRKTFLSLFDKNAIWDDKDEVLDAVYWIRQILAVIMGFIWGLLGLTGFIAIISFAILNSMAAYAIANRTGYDFDPDESLLSVKEGFMATFASFLVTWIVTYTAVHFD</sequence>
<evidence type="ECO:0000313" key="9">
    <source>
        <dbReference type="EMBL" id="MDE49941.1"/>
    </source>
</evidence>
<evidence type="ECO:0000256" key="7">
    <source>
        <dbReference type="SAM" id="MobiDB-lite"/>
    </source>
</evidence>
<dbReference type="Pfam" id="PF07019">
    <property type="entry name" value="EMC6"/>
    <property type="match status" value="1"/>
</dbReference>
<feature type="transmembrane region" description="Helical" evidence="8">
    <location>
        <begin position="112"/>
        <end position="131"/>
    </location>
</feature>
<keyword evidence="3 8" id="KW-0812">Transmembrane</keyword>
<accession>A0A6G1SI95</accession>
<dbReference type="InterPro" id="IPR010742">
    <property type="entry name" value="RCAF1"/>
</dbReference>
<dbReference type="PANTHER" id="PTHR12906:SF0">
    <property type="entry name" value="GEL COMPLEX SUBUNIT OPTI"/>
    <property type="match status" value="1"/>
</dbReference>
<evidence type="ECO:0000256" key="6">
    <source>
        <dbReference type="ARBA" id="ARBA00023136"/>
    </source>
</evidence>
<dbReference type="InterPro" id="IPR029008">
    <property type="entry name" value="EMC6-like"/>
</dbReference>
<comment type="subcellular location">
    <subcellularLocation>
        <location evidence="1">Endoplasmic reticulum membrane</location>
        <topology evidence="1">Multi-pass membrane protein</topology>
    </subcellularLocation>
</comment>
<keyword evidence="6 8" id="KW-0472">Membrane</keyword>
<evidence type="ECO:0000256" key="3">
    <source>
        <dbReference type="ARBA" id="ARBA00022692"/>
    </source>
</evidence>
<feature type="transmembrane region" description="Helical" evidence="8">
    <location>
        <begin position="65"/>
        <end position="92"/>
    </location>
</feature>